<feature type="region of interest" description="Disordered" evidence="1">
    <location>
        <begin position="497"/>
        <end position="529"/>
    </location>
</feature>
<dbReference type="Proteomes" id="UP000800092">
    <property type="component" value="Unassembled WGS sequence"/>
</dbReference>
<dbReference type="AlphaFoldDB" id="A0A6A6GSQ3"/>
<feature type="region of interest" description="Disordered" evidence="1">
    <location>
        <begin position="209"/>
        <end position="240"/>
    </location>
</feature>
<dbReference type="OrthoDB" id="4207369at2759"/>
<evidence type="ECO:0000313" key="2">
    <source>
        <dbReference type="EMBL" id="KAF2228802.1"/>
    </source>
</evidence>
<evidence type="ECO:0000313" key="3">
    <source>
        <dbReference type="Proteomes" id="UP000800092"/>
    </source>
</evidence>
<gene>
    <name evidence="2" type="ORF">EV356DRAFT_581318</name>
</gene>
<accession>A0A6A6GSQ3</accession>
<feature type="compositionally biased region" description="Acidic residues" evidence="1">
    <location>
        <begin position="618"/>
        <end position="628"/>
    </location>
</feature>
<keyword evidence="3" id="KW-1185">Reference proteome</keyword>
<dbReference type="EMBL" id="ML991890">
    <property type="protein sequence ID" value="KAF2228802.1"/>
    <property type="molecule type" value="Genomic_DNA"/>
</dbReference>
<feature type="region of interest" description="Disordered" evidence="1">
    <location>
        <begin position="613"/>
        <end position="730"/>
    </location>
</feature>
<feature type="region of interest" description="Disordered" evidence="1">
    <location>
        <begin position="119"/>
        <end position="175"/>
    </location>
</feature>
<name>A0A6A6GSQ3_VIRVR</name>
<sequence>MRSPHKALISSADTIEYTSGNSKAGFSAEWASSDASFLNPSRPLKVHRAWERQPHAPFAQQSRFRKVWRRYSLKAQRSLPGEISYSSPSLSQQSPRKVTKKLCLTDACERYRGAATRWEKDGRTRARKAQVQDTPDPLEDQPQFDPQIYVTIGKKESESEPETSAVDDVQEDNNRSATIANQRAATTEILSEPQLCAISFHKTGVFSPESGTASSDTFDLGTRSGEDTEAPFERSYERETSIDDRQGMKEFGEYVSFPSKVQIALPDEMPQVEQDFVTIDSVSPKEDQWTTDVKEVQRDGIDQVRKASIRPAENSKDPIESINVVLDWDRRQSPDTVVTQVLLGDTQEPNVDICISTSDKNAGESLPPEAVVGEKGGDQTQNLDLDQFLRPTRMQTAHLDSDTAILQAYLNRKQAIKAENSQADSITRRTSLSHRRDSDLVRQALTSPRMVLEDKDVNSPSPKKSKDAVLEPADHSSPVKDTSEARDLGLDYIQHADQAGATPARRSRRNRSRIPPPSSGTSVNAPTSIAVRSGATPVILARSDAQEMAIVTRSNTRKNKGGALLPKPRLQKLKVTVAAGVAEASSAMVSQDDESRQRSIVWADPLVQGSVLSRTGDIEESSDIQQEDGTEKTPKLRTRRLRGPNNGTPAKGLLTRAELPHELEPVALEQPKSLGDARPRRLPSPKKLKFTMGNDGKENRSATPKKKSGIPVGAGPSATRASGKKRAVEG</sequence>
<protein>
    <submittedName>
        <fullName evidence="2">Uncharacterized protein</fullName>
    </submittedName>
</protein>
<feature type="compositionally biased region" description="Basic residues" evidence="1">
    <location>
        <begin position="680"/>
        <end position="689"/>
    </location>
</feature>
<proteinExistence type="predicted"/>
<feature type="compositionally biased region" description="Basic and acidic residues" evidence="1">
    <location>
        <begin position="231"/>
        <end position="240"/>
    </location>
</feature>
<feature type="region of interest" description="Disordered" evidence="1">
    <location>
        <begin position="419"/>
        <end position="484"/>
    </location>
</feature>
<evidence type="ECO:0000256" key="1">
    <source>
        <dbReference type="SAM" id="MobiDB-lite"/>
    </source>
</evidence>
<organism evidence="2 3">
    <name type="scientific">Viridothelium virens</name>
    <name type="common">Speckled blister lichen</name>
    <name type="synonym">Trypethelium virens</name>
    <dbReference type="NCBI Taxonomy" id="1048519"/>
    <lineage>
        <taxon>Eukaryota</taxon>
        <taxon>Fungi</taxon>
        <taxon>Dikarya</taxon>
        <taxon>Ascomycota</taxon>
        <taxon>Pezizomycotina</taxon>
        <taxon>Dothideomycetes</taxon>
        <taxon>Dothideomycetes incertae sedis</taxon>
        <taxon>Trypetheliales</taxon>
        <taxon>Trypetheliaceae</taxon>
        <taxon>Viridothelium</taxon>
    </lineage>
</organism>
<feature type="compositionally biased region" description="Basic and acidic residues" evidence="1">
    <location>
        <begin position="464"/>
        <end position="484"/>
    </location>
</feature>
<feature type="compositionally biased region" description="Polar residues" evidence="1">
    <location>
        <begin position="419"/>
        <end position="430"/>
    </location>
</feature>
<reference evidence="2" key="1">
    <citation type="journal article" date="2020" name="Stud. Mycol.">
        <title>101 Dothideomycetes genomes: a test case for predicting lifestyles and emergence of pathogens.</title>
        <authorList>
            <person name="Haridas S."/>
            <person name="Albert R."/>
            <person name="Binder M."/>
            <person name="Bloem J."/>
            <person name="Labutti K."/>
            <person name="Salamov A."/>
            <person name="Andreopoulos B."/>
            <person name="Baker S."/>
            <person name="Barry K."/>
            <person name="Bills G."/>
            <person name="Bluhm B."/>
            <person name="Cannon C."/>
            <person name="Castanera R."/>
            <person name="Culley D."/>
            <person name="Daum C."/>
            <person name="Ezra D."/>
            <person name="Gonzalez J."/>
            <person name="Henrissat B."/>
            <person name="Kuo A."/>
            <person name="Liang C."/>
            <person name="Lipzen A."/>
            <person name="Lutzoni F."/>
            <person name="Magnuson J."/>
            <person name="Mondo S."/>
            <person name="Nolan M."/>
            <person name="Ohm R."/>
            <person name="Pangilinan J."/>
            <person name="Park H.-J."/>
            <person name="Ramirez L."/>
            <person name="Alfaro M."/>
            <person name="Sun H."/>
            <person name="Tritt A."/>
            <person name="Yoshinaga Y."/>
            <person name="Zwiers L.-H."/>
            <person name="Turgeon B."/>
            <person name="Goodwin S."/>
            <person name="Spatafora J."/>
            <person name="Crous P."/>
            <person name="Grigoriev I."/>
        </authorList>
    </citation>
    <scope>NUCLEOTIDE SEQUENCE</scope>
    <source>
        <strain evidence="2">Tuck. ex Michener</strain>
    </source>
</reference>